<dbReference type="Pfam" id="PF00196">
    <property type="entry name" value="GerE"/>
    <property type="match status" value="1"/>
</dbReference>
<dbReference type="Proteomes" id="UP000182983">
    <property type="component" value="Unassembled WGS sequence"/>
</dbReference>
<dbReference type="CDD" id="cd06170">
    <property type="entry name" value="LuxR_C_like"/>
    <property type="match status" value="1"/>
</dbReference>
<dbReference type="EMBL" id="FNWO01000006">
    <property type="protein sequence ID" value="SEH35951.1"/>
    <property type="molecule type" value="Genomic_DNA"/>
</dbReference>
<dbReference type="SUPFAM" id="SSF75516">
    <property type="entry name" value="Pheromone-binding domain of LuxR-like quorum-sensing transcription factors"/>
    <property type="match status" value="1"/>
</dbReference>
<evidence type="ECO:0000259" key="4">
    <source>
        <dbReference type="PROSITE" id="PS50043"/>
    </source>
</evidence>
<evidence type="ECO:0000256" key="3">
    <source>
        <dbReference type="ARBA" id="ARBA00023163"/>
    </source>
</evidence>
<dbReference type="Gene3D" id="1.10.10.10">
    <property type="entry name" value="Winged helix-like DNA-binding domain superfamily/Winged helix DNA-binding domain"/>
    <property type="match status" value="1"/>
</dbReference>
<dbReference type="GO" id="GO:0006355">
    <property type="term" value="P:regulation of DNA-templated transcription"/>
    <property type="evidence" value="ECO:0007669"/>
    <property type="project" value="InterPro"/>
</dbReference>
<accession>A0A1H6HJL8</accession>
<dbReference type="GO" id="GO:0003677">
    <property type="term" value="F:DNA binding"/>
    <property type="evidence" value="ECO:0007669"/>
    <property type="project" value="UniProtKB-KW"/>
</dbReference>
<keyword evidence="1" id="KW-0805">Transcription regulation</keyword>
<evidence type="ECO:0000256" key="1">
    <source>
        <dbReference type="ARBA" id="ARBA00023015"/>
    </source>
</evidence>
<dbReference type="Gene3D" id="3.30.450.80">
    <property type="entry name" value="Transcription factor LuxR-like, autoinducer-binding domain"/>
    <property type="match status" value="1"/>
</dbReference>
<dbReference type="InterPro" id="IPR005143">
    <property type="entry name" value="TF_LuxR_autoind-bd_dom"/>
</dbReference>
<sequence>MIRLQNLSSQRVLDAIDDFRQAANRDDLWARLHRHLAEFGITGMIYGTEAMPDPDRDLFLVINSIAPAWHEEKMSQDLFLCDGYVRYARAKTDPILWSDRSHVVAMPQESRNSLELDYDFGVIAGVSIPMHFANGLGVSSIGCHAAHLSMNEFDRIWAQRGHTIMSLVNAFDLRLRENHIGELYPLTAGERECLLRLATGLTQQQIADRLRVSDRCIEKRLTSARHKLNAETTTQAVASALIFGLIDP</sequence>
<keyword evidence="3" id="KW-0804">Transcription</keyword>
<evidence type="ECO:0000256" key="2">
    <source>
        <dbReference type="ARBA" id="ARBA00023125"/>
    </source>
</evidence>
<dbReference type="InterPro" id="IPR000792">
    <property type="entry name" value="Tscrpt_reg_LuxR_C"/>
</dbReference>
<dbReference type="SMART" id="SM00421">
    <property type="entry name" value="HTH_LUXR"/>
    <property type="match status" value="1"/>
</dbReference>
<proteinExistence type="predicted"/>
<dbReference type="PANTHER" id="PTHR44688">
    <property type="entry name" value="DNA-BINDING TRANSCRIPTIONAL ACTIVATOR DEVR_DOSR"/>
    <property type="match status" value="1"/>
</dbReference>
<dbReference type="InterPro" id="IPR016032">
    <property type="entry name" value="Sig_transdc_resp-reg_C-effctor"/>
</dbReference>
<organism evidence="5 6">
    <name type="scientific">Magnetospirillum fulvum</name>
    <name type="common">Rhodospirillum fulvum</name>
    <dbReference type="NCBI Taxonomy" id="1082"/>
    <lineage>
        <taxon>Bacteria</taxon>
        <taxon>Pseudomonadati</taxon>
        <taxon>Pseudomonadota</taxon>
        <taxon>Alphaproteobacteria</taxon>
        <taxon>Rhodospirillales</taxon>
        <taxon>Rhodospirillaceae</taxon>
        <taxon>Magnetospirillum</taxon>
    </lineage>
</organism>
<keyword evidence="6" id="KW-1185">Reference proteome</keyword>
<dbReference type="Pfam" id="PF03472">
    <property type="entry name" value="Autoind_bind"/>
    <property type="match status" value="1"/>
</dbReference>
<evidence type="ECO:0000313" key="6">
    <source>
        <dbReference type="Proteomes" id="UP000182983"/>
    </source>
</evidence>
<dbReference type="InterPro" id="IPR036693">
    <property type="entry name" value="TF_LuxR_autoind-bd_dom_sf"/>
</dbReference>
<dbReference type="SUPFAM" id="SSF46894">
    <property type="entry name" value="C-terminal effector domain of the bipartite response regulators"/>
    <property type="match status" value="1"/>
</dbReference>
<dbReference type="AlphaFoldDB" id="A0A1H6HJL8"/>
<dbReference type="OrthoDB" id="7345476at2"/>
<dbReference type="PANTHER" id="PTHR44688:SF16">
    <property type="entry name" value="DNA-BINDING TRANSCRIPTIONAL ACTIVATOR DEVR_DOSR"/>
    <property type="match status" value="1"/>
</dbReference>
<evidence type="ECO:0000313" key="5">
    <source>
        <dbReference type="EMBL" id="SEH35951.1"/>
    </source>
</evidence>
<dbReference type="RefSeq" id="WP_074767851.1">
    <property type="nucleotide sequence ID" value="NZ_FNWO01000006.1"/>
</dbReference>
<dbReference type="PROSITE" id="PS50043">
    <property type="entry name" value="HTH_LUXR_2"/>
    <property type="match status" value="1"/>
</dbReference>
<feature type="domain" description="HTH luxR-type" evidence="4">
    <location>
        <begin position="179"/>
        <end position="244"/>
    </location>
</feature>
<name>A0A1H6HJL8_MAGFU</name>
<protein>
    <submittedName>
        <fullName evidence="5">Regulatory protein, luxR family</fullName>
    </submittedName>
</protein>
<keyword evidence="2" id="KW-0238">DNA-binding</keyword>
<reference evidence="6" key="1">
    <citation type="submission" date="2016-10" db="EMBL/GenBank/DDBJ databases">
        <authorList>
            <person name="Varghese N."/>
            <person name="Submissions S."/>
        </authorList>
    </citation>
    <scope>NUCLEOTIDE SEQUENCE [LARGE SCALE GENOMIC DNA]</scope>
    <source>
        <strain evidence="6">DSM 13234</strain>
    </source>
</reference>
<gene>
    <name evidence="5" type="ORF">SAMN04244559_01870</name>
</gene>
<dbReference type="InterPro" id="IPR036388">
    <property type="entry name" value="WH-like_DNA-bd_sf"/>
</dbReference>